<dbReference type="EMBL" id="CP049865">
    <property type="protein sequence ID" value="QIK71134.1"/>
    <property type="molecule type" value="Genomic_DNA"/>
</dbReference>
<dbReference type="AlphaFoldDB" id="A0A6G7Y2M5"/>
<dbReference type="InterPro" id="IPR011611">
    <property type="entry name" value="PfkB_dom"/>
</dbReference>
<dbReference type="InterPro" id="IPR029056">
    <property type="entry name" value="Ribokinase-like"/>
</dbReference>
<keyword evidence="2" id="KW-0808">Transferase</keyword>
<evidence type="ECO:0000256" key="6">
    <source>
        <dbReference type="SAM" id="MobiDB-lite"/>
    </source>
</evidence>
<evidence type="ECO:0000256" key="4">
    <source>
        <dbReference type="ARBA" id="ARBA00022777"/>
    </source>
</evidence>
<feature type="compositionally biased region" description="Basic and acidic residues" evidence="6">
    <location>
        <begin position="303"/>
        <end position="322"/>
    </location>
</feature>
<dbReference type="KEGG" id="prv:G7070_01065"/>
<feature type="region of interest" description="Disordered" evidence="6">
    <location>
        <begin position="298"/>
        <end position="335"/>
    </location>
</feature>
<reference evidence="8 9" key="1">
    <citation type="submission" date="2020-03" db="EMBL/GenBank/DDBJ databases">
        <title>Propioniciclava sp. nov., isolated from Hydrophilus acuminatus.</title>
        <authorList>
            <person name="Hyun D.-W."/>
            <person name="Bae J.-W."/>
        </authorList>
    </citation>
    <scope>NUCLEOTIDE SEQUENCE [LARGE SCALE GENOMIC DNA]</scope>
    <source>
        <strain evidence="8 9">HDW11</strain>
    </source>
</reference>
<evidence type="ECO:0000313" key="8">
    <source>
        <dbReference type="EMBL" id="QIK71134.1"/>
    </source>
</evidence>
<evidence type="ECO:0000259" key="7">
    <source>
        <dbReference type="Pfam" id="PF00294"/>
    </source>
</evidence>
<dbReference type="Pfam" id="PF00294">
    <property type="entry name" value="PfkB"/>
    <property type="match status" value="1"/>
</dbReference>
<name>A0A6G7Y2M5_9ACTN</name>
<dbReference type="Proteomes" id="UP000501058">
    <property type="component" value="Chromosome"/>
</dbReference>
<evidence type="ECO:0000256" key="2">
    <source>
        <dbReference type="ARBA" id="ARBA00022679"/>
    </source>
</evidence>
<protein>
    <submittedName>
        <fullName evidence="8">Carbohydrate kinase</fullName>
    </submittedName>
</protein>
<dbReference type="RefSeq" id="WP_166231210.1">
    <property type="nucleotide sequence ID" value="NZ_CP049865.1"/>
</dbReference>
<evidence type="ECO:0000313" key="9">
    <source>
        <dbReference type="Proteomes" id="UP000501058"/>
    </source>
</evidence>
<accession>A0A6G7Y2M5</accession>
<organism evidence="8 9">
    <name type="scientific">Propioniciclava coleopterorum</name>
    <dbReference type="NCBI Taxonomy" id="2714937"/>
    <lineage>
        <taxon>Bacteria</taxon>
        <taxon>Bacillati</taxon>
        <taxon>Actinomycetota</taxon>
        <taxon>Actinomycetes</taxon>
        <taxon>Propionibacteriales</taxon>
        <taxon>Propionibacteriaceae</taxon>
        <taxon>Propioniciclava</taxon>
    </lineage>
</organism>
<proteinExistence type="inferred from homology"/>
<gene>
    <name evidence="8" type="ORF">G7070_01065</name>
</gene>
<dbReference type="Gene3D" id="3.40.1190.20">
    <property type="match status" value="1"/>
</dbReference>
<evidence type="ECO:0000256" key="3">
    <source>
        <dbReference type="ARBA" id="ARBA00022741"/>
    </source>
</evidence>
<sequence length="335" mass="34440">MTPDPALLCIGEALIDVVLREGREPVEHVGGSLLNVAAGTAALGVDTLLASWWGRDARGDRLAQAARAAGVRVVAGSDGAERTPVAQARVDAGGHARYTFDLSWDVPALPAASGIGHVHTGSLAATVEPGGRRVAAEVARLRAGATVSYDPNARPAIMGSPIAVRARIEDLIALSDVVKASDEDIAWLYPGADPAAVLAAWARRGPALVVMTRGADGALARLAHDDTALQVAAPAVEVADTVGAGDSFMAGLLAGLWDLGLLGGPEARARLRHARWEDVAVPLRQAALTSALTVRRAGAHAPRPAEVRELDAAARPAAREEPASDAGSAPERLQP</sequence>
<comment type="similarity">
    <text evidence="1">Belongs to the carbohydrate kinase PfkB family.</text>
</comment>
<keyword evidence="4 8" id="KW-0418">Kinase</keyword>
<keyword evidence="5" id="KW-0067">ATP-binding</keyword>
<dbReference type="GO" id="GO:0005524">
    <property type="term" value="F:ATP binding"/>
    <property type="evidence" value="ECO:0007669"/>
    <property type="project" value="UniProtKB-KW"/>
</dbReference>
<dbReference type="PANTHER" id="PTHR43085">
    <property type="entry name" value="HEXOKINASE FAMILY MEMBER"/>
    <property type="match status" value="1"/>
</dbReference>
<keyword evidence="3" id="KW-0547">Nucleotide-binding</keyword>
<dbReference type="PROSITE" id="PS00584">
    <property type="entry name" value="PFKB_KINASES_2"/>
    <property type="match status" value="1"/>
</dbReference>
<dbReference type="GO" id="GO:0016301">
    <property type="term" value="F:kinase activity"/>
    <property type="evidence" value="ECO:0007669"/>
    <property type="project" value="UniProtKB-KW"/>
</dbReference>
<feature type="domain" description="Carbohydrate kinase PfkB" evidence="7">
    <location>
        <begin position="7"/>
        <end position="304"/>
    </location>
</feature>
<dbReference type="SUPFAM" id="SSF53613">
    <property type="entry name" value="Ribokinase-like"/>
    <property type="match status" value="1"/>
</dbReference>
<evidence type="ECO:0000256" key="1">
    <source>
        <dbReference type="ARBA" id="ARBA00010688"/>
    </source>
</evidence>
<dbReference type="PANTHER" id="PTHR43085:SF1">
    <property type="entry name" value="PSEUDOURIDINE KINASE-RELATED"/>
    <property type="match status" value="1"/>
</dbReference>
<evidence type="ECO:0000256" key="5">
    <source>
        <dbReference type="ARBA" id="ARBA00022840"/>
    </source>
</evidence>
<keyword evidence="9" id="KW-1185">Reference proteome</keyword>
<dbReference type="InterPro" id="IPR002173">
    <property type="entry name" value="Carboh/pur_kinase_PfkB_CS"/>
</dbReference>
<dbReference type="InterPro" id="IPR050306">
    <property type="entry name" value="PfkB_Carbo_kinase"/>
</dbReference>